<gene>
    <name evidence="1" type="ORF">P1P91_10885</name>
</gene>
<reference evidence="1 2" key="1">
    <citation type="submission" date="2023-03" db="EMBL/GenBank/DDBJ databases">
        <title>Halomonas sp. nov., isolated from Korean tranditional fermented seafood 'Jeotgal'.</title>
        <authorList>
            <person name="Kim B."/>
            <person name="Shin N.-R."/>
        </authorList>
    </citation>
    <scope>NUCLEOTIDE SEQUENCE [LARGE SCALE GENOMIC DNA]</scope>
    <source>
        <strain evidence="1 2">SG2L-4</strain>
    </source>
</reference>
<accession>A0ABY9YX68</accession>
<dbReference type="RefSeq" id="WP_311882571.1">
    <property type="nucleotide sequence ID" value="NZ_CP119391.1"/>
</dbReference>
<dbReference type="EMBL" id="CP119391">
    <property type="protein sequence ID" value="WNK19357.1"/>
    <property type="molecule type" value="Genomic_DNA"/>
</dbReference>
<dbReference type="Proteomes" id="UP001301869">
    <property type="component" value="Chromosome"/>
</dbReference>
<sequence length="151" mass="16856">MDLSNPWYNFAHHVNKGDSSKAELVSLLRSGHPMPVQMQPLIADLMEGKRRYSKTGPKAVISGHWSQQMAIQSALLGVTRYLHTQDDDDLSAIWCFQRQPSRDDLEQLAADAKAIEMNGGSTREAVLEFVAAGFDVSTRTLEKYLSDMMKG</sequence>
<proteinExistence type="predicted"/>
<evidence type="ECO:0000313" key="1">
    <source>
        <dbReference type="EMBL" id="WNK19357.1"/>
    </source>
</evidence>
<name>A0ABY9YX68_9GAMM</name>
<organism evidence="1 2">
    <name type="scientific">Halomonas piscis</name>
    <dbReference type="NCBI Taxonomy" id="3031727"/>
    <lineage>
        <taxon>Bacteria</taxon>
        <taxon>Pseudomonadati</taxon>
        <taxon>Pseudomonadota</taxon>
        <taxon>Gammaproteobacteria</taxon>
        <taxon>Oceanospirillales</taxon>
        <taxon>Halomonadaceae</taxon>
        <taxon>Halomonas</taxon>
    </lineage>
</organism>
<keyword evidence="2" id="KW-1185">Reference proteome</keyword>
<protein>
    <submittedName>
        <fullName evidence="1">Uncharacterized protein</fullName>
    </submittedName>
</protein>
<evidence type="ECO:0000313" key="2">
    <source>
        <dbReference type="Proteomes" id="UP001301869"/>
    </source>
</evidence>